<evidence type="ECO:0000313" key="1">
    <source>
        <dbReference type="Proteomes" id="UP000046392"/>
    </source>
</evidence>
<protein>
    <submittedName>
        <fullName evidence="2">Uncharacterized protein</fullName>
    </submittedName>
</protein>
<sequence length="231" mass="26558">MIGSPLECSIFCLISTAVIFHPKPENKKCSYCLDIRPIVQDCQNNPYECQDINPEGVIYCLNVFEYSTNVQSTVRCLSIWDIDLKNISKIVSNKGTVEVIRQVQSSYCSQKLMKQCNCSSCTIPPPPSIKKVINKENINKSRTEEINNSSHQLSNNINEKIDEKKEMVEEDTIEEKDGVPKFLIFKYTKKLFDSIFNNNNSSFNLKWNIYHIVIQFLFLLLVNKLKIGEGK</sequence>
<dbReference type="WBParaSite" id="SPAL_0000382700.1">
    <property type="protein sequence ID" value="SPAL_0000382700.1"/>
    <property type="gene ID" value="SPAL_0000382700"/>
</dbReference>
<dbReference type="AlphaFoldDB" id="A0A0N5BCT2"/>
<evidence type="ECO:0000313" key="2">
    <source>
        <dbReference type="WBParaSite" id="SPAL_0000382700.1"/>
    </source>
</evidence>
<dbReference type="Proteomes" id="UP000046392">
    <property type="component" value="Unplaced"/>
</dbReference>
<organism evidence="1 2">
    <name type="scientific">Strongyloides papillosus</name>
    <name type="common">Intestinal threadworm</name>
    <dbReference type="NCBI Taxonomy" id="174720"/>
    <lineage>
        <taxon>Eukaryota</taxon>
        <taxon>Metazoa</taxon>
        <taxon>Ecdysozoa</taxon>
        <taxon>Nematoda</taxon>
        <taxon>Chromadorea</taxon>
        <taxon>Rhabditida</taxon>
        <taxon>Tylenchina</taxon>
        <taxon>Panagrolaimomorpha</taxon>
        <taxon>Strongyloidoidea</taxon>
        <taxon>Strongyloididae</taxon>
        <taxon>Strongyloides</taxon>
    </lineage>
</organism>
<proteinExistence type="predicted"/>
<name>A0A0N5BCT2_STREA</name>
<accession>A0A0N5BCT2</accession>
<keyword evidence="1" id="KW-1185">Reference proteome</keyword>
<reference evidence="2" key="1">
    <citation type="submission" date="2017-02" db="UniProtKB">
        <authorList>
            <consortium name="WormBaseParasite"/>
        </authorList>
    </citation>
    <scope>IDENTIFICATION</scope>
</reference>